<keyword evidence="3 8" id="KW-0489">Methyltransferase</keyword>
<dbReference type="InterPro" id="IPR050161">
    <property type="entry name" value="Siro_Cobalamin_biosynth"/>
</dbReference>
<comment type="similarity">
    <text evidence="1 8">Belongs to the precorrin methyltransferase family.</text>
</comment>
<dbReference type="NCBIfam" id="TIGR01469">
    <property type="entry name" value="cobA_cysG_Cterm"/>
    <property type="match status" value="1"/>
</dbReference>
<sequence length="290" mass="29816">MGFDMAGKTVTGGAAPGMAARNLNDAAAGKAGLGRVDLIGAGPGDPELLTLRALRLLQQADVVVHDRLVSDEVMACVPAHVRRIPVGKAAGFHPVPQDEINALLVELGLAGLTVARLKGGDPTIFGRGGEEFEAVIRAGIPCDYVPGITAAQGAAASARFPLTHRGLATGLRHVTGHRARDAALDLDWASLADPQTTLAVYMGAANMAEIAAELIAHGMPADLPVLAVSQASTPQERRLRATLSGIAAALAAEPLPAPVLFIVGHVAALAEDGALPQGLYRPEWRLVAHG</sequence>
<dbReference type="InterPro" id="IPR014776">
    <property type="entry name" value="4pyrrole_Mease_sub2"/>
</dbReference>
<accession>A0ABX9SIM2</accession>
<dbReference type="InterPro" id="IPR014777">
    <property type="entry name" value="4pyrrole_Mease_sub1"/>
</dbReference>
<dbReference type="Pfam" id="PF00590">
    <property type="entry name" value="TP_methylase"/>
    <property type="match status" value="1"/>
</dbReference>
<keyword evidence="11" id="KW-1185">Reference proteome</keyword>
<organism evidence="10 11">
    <name type="scientific">Paracoccus pantotrophus</name>
    <name type="common">Thiosphaera pantotropha</name>
    <dbReference type="NCBI Taxonomy" id="82367"/>
    <lineage>
        <taxon>Bacteria</taxon>
        <taxon>Pseudomonadati</taxon>
        <taxon>Pseudomonadota</taxon>
        <taxon>Alphaproteobacteria</taxon>
        <taxon>Rhodobacterales</taxon>
        <taxon>Paracoccaceae</taxon>
        <taxon>Paracoccus</taxon>
    </lineage>
</organism>
<dbReference type="InterPro" id="IPR006366">
    <property type="entry name" value="CobA/CysG_C"/>
</dbReference>
<evidence type="ECO:0000256" key="3">
    <source>
        <dbReference type="ARBA" id="ARBA00022603"/>
    </source>
</evidence>
<evidence type="ECO:0000256" key="5">
    <source>
        <dbReference type="ARBA" id="ARBA00022691"/>
    </source>
</evidence>
<dbReference type="Gene3D" id="3.30.950.10">
    <property type="entry name" value="Methyltransferase, Cobalt-precorrin-4 Transmethylase, Domain 2"/>
    <property type="match status" value="1"/>
</dbReference>
<dbReference type="SUPFAM" id="SSF53790">
    <property type="entry name" value="Tetrapyrrole methylase"/>
    <property type="match status" value="1"/>
</dbReference>
<evidence type="ECO:0000256" key="2">
    <source>
        <dbReference type="ARBA" id="ARBA00012162"/>
    </source>
</evidence>
<comment type="caution">
    <text evidence="10">The sequence shown here is derived from an EMBL/GenBank/DDBJ whole genome shotgun (WGS) entry which is preliminary data.</text>
</comment>
<evidence type="ECO:0000256" key="7">
    <source>
        <dbReference type="ARBA" id="ARBA00025705"/>
    </source>
</evidence>
<dbReference type="InterPro" id="IPR000878">
    <property type="entry name" value="4pyrrol_Mease"/>
</dbReference>
<dbReference type="InterPro" id="IPR003043">
    <property type="entry name" value="Uropor_MeTrfase_CS"/>
</dbReference>
<dbReference type="NCBIfam" id="NF004790">
    <property type="entry name" value="PRK06136.1"/>
    <property type="match status" value="1"/>
</dbReference>
<comment type="pathway">
    <text evidence="7">Porphyrin-containing compound metabolism; siroheme biosynthesis; precorrin-2 from uroporphyrinogen III: step 1/1.</text>
</comment>
<dbReference type="Proteomes" id="UP000273626">
    <property type="component" value="Unassembled WGS sequence"/>
</dbReference>
<evidence type="ECO:0000256" key="8">
    <source>
        <dbReference type="RuleBase" id="RU003960"/>
    </source>
</evidence>
<keyword evidence="5" id="KW-0949">S-adenosyl-L-methionine</keyword>
<dbReference type="PROSITE" id="PS00839">
    <property type="entry name" value="SUMT_1"/>
    <property type="match status" value="1"/>
</dbReference>
<dbReference type="PROSITE" id="PS00840">
    <property type="entry name" value="SUMT_2"/>
    <property type="match status" value="1"/>
</dbReference>
<evidence type="ECO:0000313" key="10">
    <source>
        <dbReference type="EMBL" id="RKS52715.1"/>
    </source>
</evidence>
<feature type="domain" description="Tetrapyrrole methylase" evidence="9">
    <location>
        <begin position="38"/>
        <end position="245"/>
    </location>
</feature>
<dbReference type="CDD" id="cd11642">
    <property type="entry name" value="SUMT"/>
    <property type="match status" value="1"/>
</dbReference>
<keyword evidence="6" id="KW-0627">Porphyrin biosynthesis</keyword>
<dbReference type="PANTHER" id="PTHR45790:SF3">
    <property type="entry name" value="S-ADENOSYL-L-METHIONINE-DEPENDENT UROPORPHYRINOGEN III METHYLTRANSFERASE, CHLOROPLASTIC"/>
    <property type="match status" value="1"/>
</dbReference>
<evidence type="ECO:0000256" key="6">
    <source>
        <dbReference type="ARBA" id="ARBA00023244"/>
    </source>
</evidence>
<keyword evidence="4 8" id="KW-0808">Transferase</keyword>
<evidence type="ECO:0000256" key="4">
    <source>
        <dbReference type="ARBA" id="ARBA00022679"/>
    </source>
</evidence>
<evidence type="ECO:0000256" key="1">
    <source>
        <dbReference type="ARBA" id="ARBA00005879"/>
    </source>
</evidence>
<evidence type="ECO:0000313" key="11">
    <source>
        <dbReference type="Proteomes" id="UP000273626"/>
    </source>
</evidence>
<protein>
    <recommendedName>
        <fullName evidence="2">uroporphyrinogen-III C-methyltransferase</fullName>
        <ecNumber evidence="2">2.1.1.107</ecNumber>
    </recommendedName>
</protein>
<proteinExistence type="inferred from homology"/>
<dbReference type="Gene3D" id="3.40.1010.10">
    <property type="entry name" value="Cobalt-precorrin-4 Transmethylase, Domain 1"/>
    <property type="match status" value="1"/>
</dbReference>
<gene>
    <name evidence="10" type="ORF">BDE18_2047</name>
</gene>
<name>A0ABX9SIM2_PARPN</name>
<dbReference type="EC" id="2.1.1.107" evidence="2"/>
<evidence type="ECO:0000259" key="9">
    <source>
        <dbReference type="Pfam" id="PF00590"/>
    </source>
</evidence>
<dbReference type="PANTHER" id="PTHR45790">
    <property type="entry name" value="SIROHEME SYNTHASE-RELATED"/>
    <property type="match status" value="1"/>
</dbReference>
<dbReference type="EMBL" id="RBLI01000001">
    <property type="protein sequence ID" value="RKS52715.1"/>
    <property type="molecule type" value="Genomic_DNA"/>
</dbReference>
<reference evidence="10" key="1">
    <citation type="submission" date="2018-10" db="EMBL/GenBank/DDBJ databases">
        <title>Genomic Encyclopedia of Archaeal and Bacterial Type Strains, Phase II (KMG-II): from individual species to whole genera.</title>
        <authorList>
            <person name="Goeker M."/>
        </authorList>
    </citation>
    <scope>NUCLEOTIDE SEQUENCE [LARGE SCALE GENOMIC DNA]</scope>
    <source>
        <strain evidence="10">DSM 2944</strain>
    </source>
</reference>
<dbReference type="InterPro" id="IPR035996">
    <property type="entry name" value="4pyrrol_Methylase_sf"/>
</dbReference>